<dbReference type="InterPro" id="IPR016181">
    <property type="entry name" value="Acyl_CoA_acyltransferase"/>
</dbReference>
<dbReference type="Pfam" id="PF13302">
    <property type="entry name" value="Acetyltransf_3"/>
    <property type="match status" value="1"/>
</dbReference>
<dbReference type="PANTHER" id="PTHR43792">
    <property type="entry name" value="GNAT FAMILY, PUTATIVE (AFU_ORTHOLOGUE AFUA_3G00765)-RELATED-RELATED"/>
    <property type="match status" value="1"/>
</dbReference>
<evidence type="ECO:0000313" key="3">
    <source>
        <dbReference type="Proteomes" id="UP000052023"/>
    </source>
</evidence>
<sequence>MTITPTLETKRLILRPLALSDAPAIQRHFNNWNIIQHLASVVPWPYPEDGATTFITRELERVAAGEEIYNWMLVLRGGDGEAIGNIRFRPRSDNTKGNRGFWLAERYWNQGLMSEAVAEVNNFVFGVLGLEAFYVCNAVTNEASRRVKQKTGAELVGYIELAHHNGQTLAERWRVTREQWLRRNR</sequence>
<keyword evidence="3" id="KW-1185">Reference proteome</keyword>
<organism evidence="2 3">
    <name type="scientific">Bradyrhizobium retamae</name>
    <dbReference type="NCBI Taxonomy" id="1300035"/>
    <lineage>
        <taxon>Bacteria</taxon>
        <taxon>Pseudomonadati</taxon>
        <taxon>Pseudomonadota</taxon>
        <taxon>Alphaproteobacteria</taxon>
        <taxon>Hyphomicrobiales</taxon>
        <taxon>Nitrobacteraceae</taxon>
        <taxon>Bradyrhizobium</taxon>
    </lineage>
</organism>
<dbReference type="PROSITE" id="PS51186">
    <property type="entry name" value="GNAT"/>
    <property type="match status" value="1"/>
</dbReference>
<dbReference type="Proteomes" id="UP000052023">
    <property type="component" value="Unassembled WGS sequence"/>
</dbReference>
<dbReference type="EMBL" id="LLYA01000159">
    <property type="protein sequence ID" value="KRR23508.1"/>
    <property type="molecule type" value="Genomic_DNA"/>
</dbReference>
<dbReference type="OrthoDB" id="9804153at2"/>
<reference evidence="2 3" key="1">
    <citation type="submission" date="2014-03" db="EMBL/GenBank/DDBJ databases">
        <title>Bradyrhizobium valentinum sp. nov., isolated from effective nodules of Lupinus mariae-josephae, a lupine endemic of basic-lime soils in Eastern Spain.</title>
        <authorList>
            <person name="Duran D."/>
            <person name="Rey L."/>
            <person name="Navarro A."/>
            <person name="Busquets A."/>
            <person name="Imperial J."/>
            <person name="Ruiz-Argueso T."/>
        </authorList>
    </citation>
    <scope>NUCLEOTIDE SEQUENCE [LARGE SCALE GENOMIC DNA]</scope>
    <source>
        <strain evidence="2 3">Ro19</strain>
    </source>
</reference>
<evidence type="ECO:0000313" key="2">
    <source>
        <dbReference type="EMBL" id="KRR23508.1"/>
    </source>
</evidence>
<evidence type="ECO:0000259" key="1">
    <source>
        <dbReference type="PROSITE" id="PS51186"/>
    </source>
</evidence>
<gene>
    <name evidence="2" type="ORF">CQ13_05560</name>
</gene>
<accession>A0A0R3MTU8</accession>
<dbReference type="InterPro" id="IPR000182">
    <property type="entry name" value="GNAT_dom"/>
</dbReference>
<dbReference type="Gene3D" id="3.40.630.30">
    <property type="match status" value="1"/>
</dbReference>
<dbReference type="GO" id="GO:0016747">
    <property type="term" value="F:acyltransferase activity, transferring groups other than amino-acyl groups"/>
    <property type="evidence" value="ECO:0007669"/>
    <property type="project" value="InterPro"/>
</dbReference>
<dbReference type="InterPro" id="IPR051531">
    <property type="entry name" value="N-acetyltransferase"/>
</dbReference>
<name>A0A0R3MTU8_9BRAD</name>
<protein>
    <submittedName>
        <fullName evidence="2">Acetyltransferase</fullName>
    </submittedName>
</protein>
<comment type="caution">
    <text evidence="2">The sequence shown here is derived from an EMBL/GenBank/DDBJ whole genome shotgun (WGS) entry which is preliminary data.</text>
</comment>
<keyword evidence="2" id="KW-0808">Transferase</keyword>
<dbReference type="SUPFAM" id="SSF55729">
    <property type="entry name" value="Acyl-CoA N-acyltransferases (Nat)"/>
    <property type="match status" value="1"/>
</dbReference>
<dbReference type="AlphaFoldDB" id="A0A0R3MTU8"/>
<proteinExistence type="predicted"/>
<feature type="domain" description="N-acetyltransferase" evidence="1">
    <location>
        <begin position="12"/>
        <end position="178"/>
    </location>
</feature>
<dbReference type="RefSeq" id="WP_057844755.1">
    <property type="nucleotide sequence ID" value="NZ_LLYA01000159.1"/>
</dbReference>